<organism evidence="2 3">
    <name type="scientific">Streptomyces mesophilus</name>
    <dbReference type="NCBI Taxonomy" id="1775132"/>
    <lineage>
        <taxon>Bacteria</taxon>
        <taxon>Bacillati</taxon>
        <taxon>Actinomycetota</taxon>
        <taxon>Actinomycetes</taxon>
        <taxon>Kitasatosporales</taxon>
        <taxon>Streptomycetaceae</taxon>
        <taxon>Streptomyces</taxon>
    </lineage>
</organism>
<dbReference type="InterPro" id="IPR014179">
    <property type="entry name" value="PfaD-like_TIM-barrel"/>
</dbReference>
<reference evidence="2 3" key="1">
    <citation type="submission" date="2020-02" db="EMBL/GenBank/DDBJ databases">
        <title>Whole-genome analyses of novel actinobacteria.</title>
        <authorList>
            <person name="Sahin N."/>
            <person name="Tokatli A."/>
        </authorList>
    </citation>
    <scope>NUCLEOTIDE SEQUENCE [LARGE SCALE GENOMIC DNA]</scope>
    <source>
        <strain evidence="2 3">YC504</strain>
    </source>
</reference>
<proteinExistence type="predicted"/>
<dbReference type="RefSeq" id="WP_165331801.1">
    <property type="nucleotide sequence ID" value="NZ_JAAKZW010000032.1"/>
</dbReference>
<evidence type="ECO:0000313" key="2">
    <source>
        <dbReference type="EMBL" id="NGO76298.1"/>
    </source>
</evidence>
<sequence length="544" mass="58839">MPTAVFNRSRPETFGYWSPGTYAAAFTPTAIKELSSDPRRALYVLRRDSDGALGAAIEGSAQAHPGGGEAHRIVGLLPALFPEWLGDRTFAAAHGVRFPYVSGEMANGIATTTMVTAMARAGMLGMFGAGGLAPQRVEQAVLDLRRELGAGPGWGVNLIHSPAEPELEARVADLLVRHEVPRISASAYMDLTPAVVHCAMAGLHTDRSGQVVRRTQVFAKISHPDVAERFMSPAPPELLRSLVASGRLTDEEARLAARIPVAEDITVEADSGGHTDNRPLVALFPRILALRDELSARHGYARPIRVGAAGGLGTPQSVAAAFGLGAAYVVTGSINQLAVEAGLSEAAKDLLAGADVDDVVMAPAADMFELGVKLQVLRRGTMFAGRAAQLYEIYREHPSLEALPQALRDKLERDVLRLPLAEVWAQTEAFWQRRDPGQLERALRDPQHKMALVFRWYLGRSSVWAIEGDPQRRTDYQIWCGPAQGAFNRWRAGSFLQDRAHCTVAQIARNLMEGAAVVTRAQQLRSYGLPVPGEAFTPRPRPLG</sequence>
<dbReference type="AlphaFoldDB" id="A0A6G4XFX0"/>
<gene>
    <name evidence="2" type="ORF">G6045_11585</name>
</gene>
<evidence type="ECO:0000259" key="1">
    <source>
        <dbReference type="Pfam" id="PF21607"/>
    </source>
</evidence>
<dbReference type="PANTHER" id="PTHR32332">
    <property type="entry name" value="2-NITROPROPANE DIOXYGENASE"/>
    <property type="match status" value="1"/>
</dbReference>
<keyword evidence="3" id="KW-1185">Reference proteome</keyword>
<feature type="domain" description="[Acyl-carrier-protein] S-malonyltransferase-like inserted helical" evidence="1">
    <location>
        <begin position="397"/>
        <end position="476"/>
    </location>
</feature>
<protein>
    <submittedName>
        <fullName evidence="2">PfaD family polyunsaturated fatty acid/polyketide biosynthesis protein</fullName>
    </submittedName>
</protein>
<dbReference type="EMBL" id="JAAKZW010000032">
    <property type="protein sequence ID" value="NGO76298.1"/>
    <property type="molecule type" value="Genomic_DNA"/>
</dbReference>
<dbReference type="SUPFAM" id="SSF51412">
    <property type="entry name" value="Inosine monophosphate dehydrogenase (IMPDH)"/>
    <property type="match status" value="1"/>
</dbReference>
<dbReference type="Pfam" id="PF21607">
    <property type="entry name" value="FabD_helical_ins"/>
    <property type="match status" value="1"/>
</dbReference>
<dbReference type="Proteomes" id="UP000481109">
    <property type="component" value="Unassembled WGS sequence"/>
</dbReference>
<dbReference type="Gene3D" id="3.20.20.70">
    <property type="entry name" value="Aldolase class I"/>
    <property type="match status" value="1"/>
</dbReference>
<dbReference type="InterPro" id="IPR049489">
    <property type="entry name" value="FabD-like_helical_ins"/>
</dbReference>
<dbReference type="NCBIfam" id="TIGR02814">
    <property type="entry name" value="pfaD_fam"/>
    <property type="match status" value="1"/>
</dbReference>
<dbReference type="Pfam" id="PF03060">
    <property type="entry name" value="NMO"/>
    <property type="match status" value="1"/>
</dbReference>
<dbReference type="CDD" id="cd04742">
    <property type="entry name" value="NPD_FabD"/>
    <property type="match status" value="1"/>
</dbReference>
<comment type="caution">
    <text evidence="2">The sequence shown here is derived from an EMBL/GenBank/DDBJ whole genome shotgun (WGS) entry which is preliminary data.</text>
</comment>
<accession>A0A6G4XFX0</accession>
<dbReference type="PANTHER" id="PTHR32332:SF20">
    <property type="entry name" value="2-NITROPROPANE DIOXYGENASE-LIKE PROTEIN"/>
    <property type="match status" value="1"/>
</dbReference>
<dbReference type="InterPro" id="IPR013785">
    <property type="entry name" value="Aldolase_TIM"/>
</dbReference>
<evidence type="ECO:0000313" key="3">
    <source>
        <dbReference type="Proteomes" id="UP000481109"/>
    </source>
</evidence>
<name>A0A6G4XFX0_9ACTN</name>